<protein>
    <submittedName>
        <fullName evidence="3">Uncharacterized protein</fullName>
    </submittedName>
</protein>
<feature type="transmembrane region" description="Helical" evidence="2">
    <location>
        <begin position="66"/>
        <end position="87"/>
    </location>
</feature>
<evidence type="ECO:0000256" key="1">
    <source>
        <dbReference type="SAM" id="MobiDB-lite"/>
    </source>
</evidence>
<feature type="compositionally biased region" description="Basic and acidic residues" evidence="1">
    <location>
        <begin position="177"/>
        <end position="194"/>
    </location>
</feature>
<evidence type="ECO:0000313" key="4">
    <source>
        <dbReference type="Proteomes" id="UP000008370"/>
    </source>
</evidence>
<accession>K5VBG4</accession>
<dbReference type="Proteomes" id="UP000008370">
    <property type="component" value="Unassembled WGS sequence"/>
</dbReference>
<keyword evidence="2" id="KW-0472">Membrane</keyword>
<name>K5VBG4_PHACS</name>
<organism evidence="3 4">
    <name type="scientific">Phanerochaete carnosa (strain HHB-10118-sp)</name>
    <name type="common">White-rot fungus</name>
    <name type="synonym">Peniophora carnosa</name>
    <dbReference type="NCBI Taxonomy" id="650164"/>
    <lineage>
        <taxon>Eukaryota</taxon>
        <taxon>Fungi</taxon>
        <taxon>Dikarya</taxon>
        <taxon>Basidiomycota</taxon>
        <taxon>Agaricomycotina</taxon>
        <taxon>Agaricomycetes</taxon>
        <taxon>Polyporales</taxon>
        <taxon>Phanerochaetaceae</taxon>
        <taxon>Phanerochaete</taxon>
    </lineage>
</organism>
<dbReference type="GeneID" id="18913725"/>
<dbReference type="InParanoid" id="K5VBG4"/>
<evidence type="ECO:0000256" key="2">
    <source>
        <dbReference type="SAM" id="Phobius"/>
    </source>
</evidence>
<dbReference type="KEGG" id="pco:PHACADRAFT_246102"/>
<gene>
    <name evidence="3" type="ORF">PHACADRAFT_246102</name>
</gene>
<dbReference type="EMBL" id="JH930468">
    <property type="protein sequence ID" value="EKM60241.1"/>
    <property type="molecule type" value="Genomic_DNA"/>
</dbReference>
<feature type="region of interest" description="Disordered" evidence="1">
    <location>
        <begin position="1"/>
        <end position="31"/>
    </location>
</feature>
<proteinExistence type="predicted"/>
<keyword evidence="4" id="KW-1185">Reference proteome</keyword>
<dbReference type="AlphaFoldDB" id="K5VBG4"/>
<keyword evidence="2" id="KW-1133">Transmembrane helix</keyword>
<evidence type="ECO:0000313" key="3">
    <source>
        <dbReference type="EMBL" id="EKM60241.1"/>
    </source>
</evidence>
<dbReference type="RefSeq" id="XP_007389713.1">
    <property type="nucleotide sequence ID" value="XM_007389651.1"/>
</dbReference>
<sequence>MHMPSAPISPSSSISVGTSGPSPSPGGTKSASMLVSTVIDTATPSPTSNSLIAPNHAHGLSGTVRNVVICVATAIPLTILALIVLACRARRRQHALGSFPHHSALPNDTSEYLERLATVSQAESPPYWEPAPSYFSTSHREEPAGAFQQMLRAPEKAAYVPAEGTSGSSSWRGHVTAGDDRGEGERYARSEIAESARPGSSLAAATSPPVYESEAGGTPMHESAVGAAL</sequence>
<reference evidence="3 4" key="1">
    <citation type="journal article" date="2012" name="BMC Genomics">
        <title>Comparative genomics of the white-rot fungi, Phanerochaete carnosa and P. chrysosporium, to elucidate the genetic basis of the distinct wood types they colonize.</title>
        <authorList>
            <person name="Suzuki H."/>
            <person name="MacDonald J."/>
            <person name="Syed K."/>
            <person name="Salamov A."/>
            <person name="Hori C."/>
            <person name="Aerts A."/>
            <person name="Henrissat B."/>
            <person name="Wiebenga A."/>
            <person name="vanKuyk P.A."/>
            <person name="Barry K."/>
            <person name="Lindquist E."/>
            <person name="LaButti K."/>
            <person name="Lapidus A."/>
            <person name="Lucas S."/>
            <person name="Coutinho P."/>
            <person name="Gong Y."/>
            <person name="Samejima M."/>
            <person name="Mahadevan R."/>
            <person name="Abou-Zaid M."/>
            <person name="de Vries R.P."/>
            <person name="Igarashi K."/>
            <person name="Yadav J.S."/>
            <person name="Grigoriev I.V."/>
            <person name="Master E.R."/>
        </authorList>
    </citation>
    <scope>NUCLEOTIDE SEQUENCE [LARGE SCALE GENOMIC DNA]</scope>
    <source>
        <strain evidence="3 4">HHB-10118-sp</strain>
    </source>
</reference>
<keyword evidence="2" id="KW-0812">Transmembrane</keyword>
<dbReference type="HOGENOM" id="CLU_1210201_0_0_1"/>
<feature type="region of interest" description="Disordered" evidence="1">
    <location>
        <begin position="161"/>
        <end position="229"/>
    </location>
</feature>